<dbReference type="AlphaFoldDB" id="A0A979FF55"/>
<gene>
    <name evidence="3" type="primary">LOC108673684</name>
</gene>
<protein>
    <submittedName>
        <fullName evidence="3">Uncharacterized protein LOC108673684</fullName>
    </submittedName>
</protein>
<sequence length="116" mass="12425">MWRWCLLLAALVNTRGAVGQGLVFPGSSDSPSLSCTITRTGQKGECKLFEDCPALISPVDGTLIEMQACGVSFGQLQFCCPSSAERLTEGKRLRISVPAPPNVPKREEVIGSTSLR</sequence>
<reference evidence="3" key="1">
    <citation type="submission" date="2025-08" db="UniProtKB">
        <authorList>
            <consortium name="RefSeq"/>
        </authorList>
    </citation>
    <scope>IDENTIFICATION</scope>
    <source>
        <tissue evidence="3">Whole organism</tissue>
    </source>
</reference>
<evidence type="ECO:0000313" key="2">
    <source>
        <dbReference type="Proteomes" id="UP000694843"/>
    </source>
</evidence>
<proteinExistence type="predicted"/>
<feature type="signal peptide" evidence="1">
    <location>
        <begin position="1"/>
        <end position="19"/>
    </location>
</feature>
<keyword evidence="2" id="KW-1185">Reference proteome</keyword>
<keyword evidence="1" id="KW-0732">Signal</keyword>
<name>A0A979FF55_HYAAZ</name>
<evidence type="ECO:0000256" key="1">
    <source>
        <dbReference type="SAM" id="SignalP"/>
    </source>
</evidence>
<dbReference type="GeneID" id="108673684"/>
<feature type="chain" id="PRO_5037999692" evidence="1">
    <location>
        <begin position="20"/>
        <end position="116"/>
    </location>
</feature>
<dbReference type="Proteomes" id="UP000694843">
    <property type="component" value="Unplaced"/>
</dbReference>
<evidence type="ECO:0000313" key="3">
    <source>
        <dbReference type="RefSeq" id="XP_047735531.1"/>
    </source>
</evidence>
<accession>A0A979FF55</accession>
<dbReference type="RefSeq" id="XP_047735531.1">
    <property type="nucleotide sequence ID" value="XM_047879575.1"/>
</dbReference>
<organism evidence="2 3">
    <name type="scientific">Hyalella azteca</name>
    <name type="common">Amphipod</name>
    <dbReference type="NCBI Taxonomy" id="294128"/>
    <lineage>
        <taxon>Eukaryota</taxon>
        <taxon>Metazoa</taxon>
        <taxon>Ecdysozoa</taxon>
        <taxon>Arthropoda</taxon>
        <taxon>Crustacea</taxon>
        <taxon>Multicrustacea</taxon>
        <taxon>Malacostraca</taxon>
        <taxon>Eumalacostraca</taxon>
        <taxon>Peracarida</taxon>
        <taxon>Amphipoda</taxon>
        <taxon>Senticaudata</taxon>
        <taxon>Talitrida</taxon>
        <taxon>Talitroidea</taxon>
        <taxon>Hyalellidae</taxon>
        <taxon>Hyalella</taxon>
    </lineage>
</organism>
<dbReference type="KEGG" id="hazt:108673684"/>